<name>A0A820T1S8_9BILA</name>
<organism evidence="1 2">
    <name type="scientific">Rotaria socialis</name>
    <dbReference type="NCBI Taxonomy" id="392032"/>
    <lineage>
        <taxon>Eukaryota</taxon>
        <taxon>Metazoa</taxon>
        <taxon>Spiralia</taxon>
        <taxon>Gnathifera</taxon>
        <taxon>Rotifera</taxon>
        <taxon>Eurotatoria</taxon>
        <taxon>Bdelloidea</taxon>
        <taxon>Philodinida</taxon>
        <taxon>Philodinidae</taxon>
        <taxon>Rotaria</taxon>
    </lineage>
</organism>
<evidence type="ECO:0000313" key="1">
    <source>
        <dbReference type="EMBL" id="CAF4462926.1"/>
    </source>
</evidence>
<sequence length="32" mass="3858">MYSTWPNLDTKTIHQQVLKWINERNNGLQSQN</sequence>
<gene>
    <name evidence="1" type="ORF">QYT958_LOCUS1576</name>
</gene>
<dbReference type="EMBL" id="CAJOBR010000091">
    <property type="protein sequence ID" value="CAF4462926.1"/>
    <property type="molecule type" value="Genomic_DNA"/>
</dbReference>
<comment type="caution">
    <text evidence="1">The sequence shown here is derived from an EMBL/GenBank/DDBJ whole genome shotgun (WGS) entry which is preliminary data.</text>
</comment>
<dbReference type="AlphaFoldDB" id="A0A820T1S8"/>
<evidence type="ECO:0000313" key="2">
    <source>
        <dbReference type="Proteomes" id="UP000663848"/>
    </source>
</evidence>
<dbReference type="Proteomes" id="UP000663848">
    <property type="component" value="Unassembled WGS sequence"/>
</dbReference>
<proteinExistence type="predicted"/>
<reference evidence="1" key="1">
    <citation type="submission" date="2021-02" db="EMBL/GenBank/DDBJ databases">
        <authorList>
            <person name="Nowell W R."/>
        </authorList>
    </citation>
    <scope>NUCLEOTIDE SEQUENCE</scope>
</reference>
<accession>A0A820T1S8</accession>
<feature type="non-terminal residue" evidence="1">
    <location>
        <position position="1"/>
    </location>
</feature>
<protein>
    <submittedName>
        <fullName evidence="1">Uncharacterized protein</fullName>
    </submittedName>
</protein>